<dbReference type="Gene3D" id="2.30.180.10">
    <property type="entry name" value="FAS1 domain"/>
    <property type="match status" value="1"/>
</dbReference>
<dbReference type="InterPro" id="IPR036378">
    <property type="entry name" value="FAS1_dom_sf"/>
</dbReference>
<comment type="caution">
    <text evidence="2">The sequence shown here is derived from an EMBL/GenBank/DDBJ whole genome shotgun (WGS) entry which is preliminary data.</text>
</comment>
<evidence type="ECO:0000313" key="3">
    <source>
        <dbReference type="Proteomes" id="UP001166571"/>
    </source>
</evidence>
<sequence>MAASNSIAENIAGSPNHKMLHGTLQAAGLVERLGGDGEYTVFAPTDAAFVQIPPVTREGWMLPAQKQVLHAILNHHVVPGRIDSAELERLVDAGDGAAILKTLDGRDLWIRRSGASYILTSGSGNKAVITEADLAQKNGVVHIVDAVLIPAT</sequence>
<dbReference type="PROSITE" id="PS50213">
    <property type="entry name" value="FAS1"/>
    <property type="match status" value="1"/>
</dbReference>
<gene>
    <name evidence="2" type="ORF">K5P26_07340</name>
</gene>
<dbReference type="Proteomes" id="UP001166571">
    <property type="component" value="Unassembled WGS sequence"/>
</dbReference>
<dbReference type="PANTHER" id="PTHR10900:SF77">
    <property type="entry name" value="FI19380P1"/>
    <property type="match status" value="1"/>
</dbReference>
<dbReference type="SMART" id="SM00554">
    <property type="entry name" value="FAS1"/>
    <property type="match status" value="1"/>
</dbReference>
<feature type="domain" description="FAS1" evidence="1">
    <location>
        <begin position="4"/>
        <end position="148"/>
    </location>
</feature>
<proteinExistence type="predicted"/>
<dbReference type="Pfam" id="PF02469">
    <property type="entry name" value="Fasciclin"/>
    <property type="match status" value="1"/>
</dbReference>
<evidence type="ECO:0000259" key="1">
    <source>
        <dbReference type="PROSITE" id="PS50213"/>
    </source>
</evidence>
<keyword evidence="3" id="KW-1185">Reference proteome</keyword>
<dbReference type="InterPro" id="IPR050904">
    <property type="entry name" value="Adhesion/Biosynth-related"/>
</dbReference>
<accession>A0ABS7ME66</accession>
<dbReference type="PANTHER" id="PTHR10900">
    <property type="entry name" value="PERIOSTIN-RELATED"/>
    <property type="match status" value="1"/>
</dbReference>
<organism evidence="2 3">
    <name type="scientific">Sphingopyxis jiangsuensis</name>
    <dbReference type="NCBI Taxonomy" id="2871171"/>
    <lineage>
        <taxon>Bacteria</taxon>
        <taxon>Pseudomonadati</taxon>
        <taxon>Pseudomonadota</taxon>
        <taxon>Alphaproteobacteria</taxon>
        <taxon>Sphingomonadales</taxon>
        <taxon>Sphingomonadaceae</taxon>
        <taxon>Sphingopyxis</taxon>
    </lineage>
</organism>
<dbReference type="InterPro" id="IPR000782">
    <property type="entry name" value="FAS1_domain"/>
</dbReference>
<name>A0ABS7ME66_9SPHN</name>
<protein>
    <submittedName>
        <fullName evidence="2">Fasciclin domain-containing protein</fullName>
    </submittedName>
</protein>
<dbReference type="EMBL" id="JAILXK010000001">
    <property type="protein sequence ID" value="MBY4636949.1"/>
    <property type="molecule type" value="Genomic_DNA"/>
</dbReference>
<dbReference type="SUPFAM" id="SSF82153">
    <property type="entry name" value="FAS1 domain"/>
    <property type="match status" value="1"/>
</dbReference>
<evidence type="ECO:0000313" key="2">
    <source>
        <dbReference type="EMBL" id="MBY4636949.1"/>
    </source>
</evidence>
<reference evidence="2" key="1">
    <citation type="submission" date="2021-08" db="EMBL/GenBank/DDBJ databases">
        <title>Sphingopyxis panaciterrulae sp. nov., isolated from the surface water of the Yellow Sea.</title>
        <authorList>
            <person name="Gao Z."/>
            <person name="Zhang D."/>
            <person name="Zhang A."/>
        </authorList>
    </citation>
    <scope>NUCLEOTIDE SEQUENCE</scope>
    <source>
        <strain evidence="2">XHP0097</strain>
    </source>
</reference>
<dbReference type="RefSeq" id="WP_222136218.1">
    <property type="nucleotide sequence ID" value="NZ_JAILXK010000001.1"/>
</dbReference>